<dbReference type="InterPro" id="IPR015800">
    <property type="entry name" value="Cu_amine_oxidase_N2"/>
</dbReference>
<dbReference type="InParanoid" id="A0A2P6NJA1"/>
<dbReference type="Proteomes" id="UP000241769">
    <property type="component" value="Unassembled WGS sequence"/>
</dbReference>
<dbReference type="EC" id="1.4.3.-" evidence="11"/>
<dbReference type="PANTHER" id="PTHR10638">
    <property type="entry name" value="COPPER AMINE OXIDASE"/>
    <property type="match status" value="1"/>
</dbReference>
<evidence type="ECO:0000256" key="9">
    <source>
        <dbReference type="PIRSR" id="PIRSR600269-50"/>
    </source>
</evidence>
<dbReference type="Pfam" id="PF02727">
    <property type="entry name" value="Cu_amine_oxidN2"/>
    <property type="match status" value="1"/>
</dbReference>
<dbReference type="PANTHER" id="PTHR10638:SF41">
    <property type="entry name" value="AMINE OXIDASE"/>
    <property type="match status" value="1"/>
</dbReference>
<comment type="cofactor">
    <cofactor evidence="1">
        <name>Cu cation</name>
        <dbReference type="ChEBI" id="CHEBI:23378"/>
    </cofactor>
</comment>
<dbReference type="Gene3D" id="3.10.450.40">
    <property type="match status" value="2"/>
</dbReference>
<evidence type="ECO:0000259" key="12">
    <source>
        <dbReference type="Pfam" id="PF01179"/>
    </source>
</evidence>
<dbReference type="PROSITE" id="PS01164">
    <property type="entry name" value="COPPER_AMINE_OXID_1"/>
    <property type="match status" value="1"/>
</dbReference>
<dbReference type="EMBL" id="MDYQ01000070">
    <property type="protein sequence ID" value="PRP84043.1"/>
    <property type="molecule type" value="Genomic_DNA"/>
</dbReference>
<dbReference type="GO" id="GO:0009308">
    <property type="term" value="P:amine metabolic process"/>
    <property type="evidence" value="ECO:0007669"/>
    <property type="project" value="UniProtKB-UniRule"/>
</dbReference>
<feature type="domain" description="Copper amine oxidase catalytic" evidence="12">
    <location>
        <begin position="300"/>
        <end position="705"/>
    </location>
</feature>
<dbReference type="FunFam" id="2.70.98.20:FF:000001">
    <property type="entry name" value="Amine oxidase"/>
    <property type="match status" value="1"/>
</dbReference>
<proteinExistence type="inferred from homology"/>
<evidence type="ECO:0000313" key="15">
    <source>
        <dbReference type="EMBL" id="PRP84043.1"/>
    </source>
</evidence>
<keyword evidence="16" id="KW-1185">Reference proteome</keyword>
<dbReference type="GO" id="GO:0048038">
    <property type="term" value="F:quinone binding"/>
    <property type="evidence" value="ECO:0007669"/>
    <property type="project" value="InterPro"/>
</dbReference>
<evidence type="ECO:0000256" key="3">
    <source>
        <dbReference type="ARBA" id="ARBA00011738"/>
    </source>
</evidence>
<evidence type="ECO:0000313" key="16">
    <source>
        <dbReference type="Proteomes" id="UP000241769"/>
    </source>
</evidence>
<dbReference type="AlphaFoldDB" id="A0A2P6NJA1"/>
<dbReference type="OrthoDB" id="5379943at2759"/>
<gene>
    <name evidence="15" type="ORF">PROFUN_08505</name>
</gene>
<organism evidence="15 16">
    <name type="scientific">Planoprotostelium fungivorum</name>
    <dbReference type="NCBI Taxonomy" id="1890364"/>
    <lineage>
        <taxon>Eukaryota</taxon>
        <taxon>Amoebozoa</taxon>
        <taxon>Evosea</taxon>
        <taxon>Variosea</taxon>
        <taxon>Cavosteliida</taxon>
        <taxon>Cavosteliaceae</taxon>
        <taxon>Planoprotostelium</taxon>
    </lineage>
</organism>
<dbReference type="SUPFAM" id="SSF49998">
    <property type="entry name" value="Amine oxidase catalytic domain"/>
    <property type="match status" value="1"/>
</dbReference>
<dbReference type="InterPro" id="IPR015798">
    <property type="entry name" value="Cu_amine_oxidase_C"/>
</dbReference>
<feature type="domain" description="Copper amine oxidase N3-terminal" evidence="14">
    <location>
        <begin position="184"/>
        <end position="277"/>
    </location>
</feature>
<dbReference type="STRING" id="1890364.A0A2P6NJA1"/>
<dbReference type="InterPro" id="IPR015802">
    <property type="entry name" value="Cu_amine_oxidase_N3"/>
</dbReference>
<keyword evidence="7 11" id="KW-0186">Copper</keyword>
<keyword evidence="4 11" id="KW-0479">Metal-binding</keyword>
<keyword evidence="8" id="KW-1015">Disulfide bond</keyword>
<dbReference type="Pfam" id="PF02728">
    <property type="entry name" value="Cu_amine_oxidN3"/>
    <property type="match status" value="1"/>
</dbReference>
<keyword evidence="6 11" id="KW-0560">Oxidoreductase</keyword>
<feature type="active site" description="Proton acceptor" evidence="9">
    <location>
        <position position="378"/>
    </location>
</feature>
<dbReference type="SUPFAM" id="SSF54416">
    <property type="entry name" value="Amine oxidase N-terminal region"/>
    <property type="match status" value="2"/>
</dbReference>
<reference evidence="15 16" key="1">
    <citation type="journal article" date="2018" name="Genome Biol. Evol.">
        <title>Multiple Roots of Fruiting Body Formation in Amoebozoa.</title>
        <authorList>
            <person name="Hillmann F."/>
            <person name="Forbes G."/>
            <person name="Novohradska S."/>
            <person name="Ferling I."/>
            <person name="Riege K."/>
            <person name="Groth M."/>
            <person name="Westermann M."/>
            <person name="Marz M."/>
            <person name="Spaller T."/>
            <person name="Winckler T."/>
            <person name="Schaap P."/>
            <person name="Glockner G."/>
        </authorList>
    </citation>
    <scope>NUCLEOTIDE SEQUENCE [LARGE SCALE GENOMIC DNA]</scope>
    <source>
        <strain evidence="15 16">Jena</strain>
    </source>
</reference>
<dbReference type="GO" id="GO:0005507">
    <property type="term" value="F:copper ion binding"/>
    <property type="evidence" value="ECO:0007669"/>
    <property type="project" value="InterPro"/>
</dbReference>
<evidence type="ECO:0000256" key="7">
    <source>
        <dbReference type="ARBA" id="ARBA00023008"/>
    </source>
</evidence>
<dbReference type="NCBIfam" id="NF008559">
    <property type="entry name" value="PRK11504.1"/>
    <property type="match status" value="1"/>
</dbReference>
<dbReference type="Pfam" id="PF01179">
    <property type="entry name" value="Cu_amine_oxid"/>
    <property type="match status" value="1"/>
</dbReference>
<name>A0A2P6NJA1_9EUKA</name>
<comment type="cofactor">
    <cofactor evidence="11">
        <name>Cu cation</name>
        <dbReference type="ChEBI" id="CHEBI:23378"/>
    </cofactor>
    <text evidence="11">Contains 1 topaquinone per subunit.</text>
</comment>
<dbReference type="InterPro" id="IPR016182">
    <property type="entry name" value="Cu_amine_oxidase_N-reg"/>
</dbReference>
<dbReference type="Gene3D" id="2.70.98.20">
    <property type="entry name" value="Copper amine oxidase, catalytic domain"/>
    <property type="match status" value="1"/>
</dbReference>
<feature type="modified residue" description="2',4',5'-topaquinone" evidence="10">
    <location>
        <position position="462"/>
    </location>
</feature>
<dbReference type="InterPro" id="IPR049948">
    <property type="entry name" value="Cu_Am_ox_TPQ-bd"/>
</dbReference>
<evidence type="ECO:0000256" key="5">
    <source>
        <dbReference type="ARBA" id="ARBA00022772"/>
    </source>
</evidence>
<evidence type="ECO:0000256" key="8">
    <source>
        <dbReference type="ARBA" id="ARBA00023157"/>
    </source>
</evidence>
<evidence type="ECO:0000256" key="4">
    <source>
        <dbReference type="ARBA" id="ARBA00022723"/>
    </source>
</evidence>
<keyword evidence="5 9" id="KW-0801">TPQ</keyword>
<comment type="subunit">
    <text evidence="3">Homodimer.</text>
</comment>
<evidence type="ECO:0000259" key="14">
    <source>
        <dbReference type="Pfam" id="PF02728"/>
    </source>
</evidence>
<evidence type="ECO:0000256" key="10">
    <source>
        <dbReference type="PIRSR" id="PIRSR600269-51"/>
    </source>
</evidence>
<evidence type="ECO:0000256" key="2">
    <source>
        <dbReference type="ARBA" id="ARBA00007983"/>
    </source>
</evidence>
<comment type="similarity">
    <text evidence="2 11">Belongs to the copper/topaquinone oxidase family.</text>
</comment>
<evidence type="ECO:0000256" key="6">
    <source>
        <dbReference type="ARBA" id="ARBA00023002"/>
    </source>
</evidence>
<dbReference type="GO" id="GO:0008131">
    <property type="term" value="F:primary methylamine oxidase activity"/>
    <property type="evidence" value="ECO:0007669"/>
    <property type="project" value="InterPro"/>
</dbReference>
<dbReference type="InterPro" id="IPR000269">
    <property type="entry name" value="Cu_amine_oxidase"/>
</dbReference>
<protein>
    <recommendedName>
        <fullName evidence="11">Amine oxidase</fullName>
        <ecNumber evidence="11">1.4.3.-</ecNumber>
    </recommendedName>
</protein>
<evidence type="ECO:0000256" key="1">
    <source>
        <dbReference type="ARBA" id="ARBA00001935"/>
    </source>
</evidence>
<accession>A0A2P6NJA1</accession>
<feature type="domain" description="Copper amine oxidase N2-terminal" evidence="13">
    <location>
        <begin position="85"/>
        <end position="163"/>
    </location>
</feature>
<comment type="caution">
    <text evidence="15">The sequence shown here is derived from an EMBL/GenBank/DDBJ whole genome shotgun (WGS) entry which is preliminary data.</text>
</comment>
<comment type="PTM">
    <text evidence="10 11">Topaquinone (TPQ) is generated by copper-dependent autoxidation of a specific tyrosyl residue.</text>
</comment>
<evidence type="ECO:0000256" key="11">
    <source>
        <dbReference type="RuleBase" id="RU000672"/>
    </source>
</evidence>
<dbReference type="InterPro" id="IPR036460">
    <property type="entry name" value="Cu_amine_oxidase_C_sf"/>
</dbReference>
<evidence type="ECO:0000259" key="13">
    <source>
        <dbReference type="Pfam" id="PF02727"/>
    </source>
</evidence>
<feature type="active site" description="Schiff-base intermediate with substrate; via topaquinone" evidence="9">
    <location>
        <position position="462"/>
    </location>
</feature>
<sequence length="730" mass="83153">MSASKAFLCWKNIFQRANTLVISATGHSTTITNNLFNMETTQTTINLPRGNSAPNFKTVGREVRNLLANNPEALKNPLLRAGPAHPLDILTIDEIKTTASVVRRHFGKLSKTLRFWRVDLKEPAKSIVQDFDAKRTTTFPRESFVVLVEPTQDKVYELVINLSPRGHEAVITCEHKPGVQAGFLSDEYEMCEILVKQDPRVRASLKRRGITDLNSVMVDAWTSFFHGPEVRLCNPLLFVRATDSANGYDRPIDGLDIYIDMTKMEVTSVKDLFVVPIPQHDPVAQWQTIKNVRTDLKPYHVTQPEGPSFRVEGQQVYWQNWHFRVGFTQWEGLVLHSVEYDDRETGKRRPIMYRASFAEMVVPYGDPRPPNCRKNAFDAGEDGFGRNCHSLELGCDCLGVIHYFDAHLVDAKGIPYKIKNAVCLHEEDIGILWKHKDWRTGLQEVRRSRRLVVSFFATIANYDYGFYWYFMQDGSIKCEAKLTGILSTSSIAPGERPGGYGTMVAPNLYAPIHQHFFIVRLHMQVDGSKNTVTEVNVKVPDENEPNPHKSAFYATETILKTEKEAARVINPFSSRLWKIVNLNTKNRNGDHCAWKLVPSNNAPAYALPESKIMQRAGFTKKSIWVTPYHPNEKYPAGDYVYQKEYEDGLTHWTEADRSVYDTDIVVWYSFGITHVVRSEDWPVMPVEYAGFDLKPDNFFGYSPAMDVPPVPTKSNKKDCCSVDITPRSKL</sequence>